<proteinExistence type="inferred from homology"/>
<evidence type="ECO:0000256" key="2">
    <source>
        <dbReference type="ARBA" id="ARBA00023002"/>
    </source>
</evidence>
<keyword evidence="2" id="KW-0560">Oxidoreductase</keyword>
<dbReference type="InterPro" id="IPR036291">
    <property type="entry name" value="NAD(P)-bd_dom_sf"/>
</dbReference>
<evidence type="ECO:0000256" key="1">
    <source>
        <dbReference type="ARBA" id="ARBA00010928"/>
    </source>
</evidence>
<dbReference type="InterPro" id="IPR004104">
    <property type="entry name" value="Gfo/Idh/MocA-like_OxRdtase_C"/>
</dbReference>
<evidence type="ECO:0000313" key="6">
    <source>
        <dbReference type="Proteomes" id="UP000221369"/>
    </source>
</evidence>
<dbReference type="Proteomes" id="UP000221369">
    <property type="component" value="Unassembled WGS sequence"/>
</dbReference>
<dbReference type="Pfam" id="PF02894">
    <property type="entry name" value="GFO_IDH_MocA_C"/>
    <property type="match status" value="1"/>
</dbReference>
<dbReference type="Gene3D" id="3.30.360.10">
    <property type="entry name" value="Dihydrodipicolinate Reductase, domain 2"/>
    <property type="match status" value="1"/>
</dbReference>
<name>A0A2A9DUA0_9MICO</name>
<dbReference type="AlphaFoldDB" id="A0A2A9DUA0"/>
<feature type="domain" description="Gfo/Idh/MocA-like oxidoreductase C-terminal" evidence="4">
    <location>
        <begin position="163"/>
        <end position="341"/>
    </location>
</feature>
<dbReference type="GO" id="GO:0000166">
    <property type="term" value="F:nucleotide binding"/>
    <property type="evidence" value="ECO:0007669"/>
    <property type="project" value="InterPro"/>
</dbReference>
<dbReference type="Pfam" id="PF01408">
    <property type="entry name" value="GFO_IDH_MocA"/>
    <property type="match status" value="1"/>
</dbReference>
<dbReference type="PANTHER" id="PTHR43708:SF5">
    <property type="entry name" value="CONSERVED EXPRESSED OXIDOREDUCTASE (EUROFUNG)-RELATED"/>
    <property type="match status" value="1"/>
</dbReference>
<dbReference type="InterPro" id="IPR051317">
    <property type="entry name" value="Gfo/Idh/MocA_oxidoreduct"/>
</dbReference>
<sequence>MTVKIGLVGFGAGGRWFHAPFIAASDECELVGIVTRSPERQRLARDEYPAAYICDSLADLAALGVDAVVITTPPQTRKELVLEAIALGLPIVADKPFAPDAATGSLLAETAERAGVLLNVFHNRRFDADIVTARSVLESGALGALQRLELRCDQDDPSSIEAGPQGGLLRDLGSHVVDQAILLAGEPRRVTAHLEWQNLAQGRTDVGFVIAVEHASGAYSTISASKAYRLESRDLKLLGAAGTYVSDYSDVQAEAVVAGERPAGNRAAWGYESDDRWGTLTTADGTRRVTSEQGDYTCYYDAFAHAVVNGEAGPVPAAQGVTVLRVLDAARQSAAEHRTVTP</sequence>
<evidence type="ECO:0000259" key="4">
    <source>
        <dbReference type="Pfam" id="PF02894"/>
    </source>
</evidence>
<gene>
    <name evidence="5" type="ORF">ATJ78_0650</name>
</gene>
<dbReference type="SUPFAM" id="SSF51735">
    <property type="entry name" value="NAD(P)-binding Rossmann-fold domains"/>
    <property type="match status" value="1"/>
</dbReference>
<accession>A0A2A9DUA0</accession>
<dbReference type="SUPFAM" id="SSF55347">
    <property type="entry name" value="Glyceraldehyde-3-phosphate dehydrogenase-like, C-terminal domain"/>
    <property type="match status" value="1"/>
</dbReference>
<dbReference type="GO" id="GO:0016491">
    <property type="term" value="F:oxidoreductase activity"/>
    <property type="evidence" value="ECO:0007669"/>
    <property type="project" value="UniProtKB-KW"/>
</dbReference>
<evidence type="ECO:0000313" key="5">
    <source>
        <dbReference type="EMBL" id="PFG29735.1"/>
    </source>
</evidence>
<dbReference type="InterPro" id="IPR000683">
    <property type="entry name" value="Gfo/Idh/MocA-like_OxRdtase_N"/>
</dbReference>
<protein>
    <submittedName>
        <fullName evidence="5">Putative dehydrogenase</fullName>
    </submittedName>
</protein>
<evidence type="ECO:0000259" key="3">
    <source>
        <dbReference type="Pfam" id="PF01408"/>
    </source>
</evidence>
<reference evidence="5 6" key="1">
    <citation type="submission" date="2017-10" db="EMBL/GenBank/DDBJ databases">
        <title>Sequencing the genomes of 1000 actinobacteria strains.</title>
        <authorList>
            <person name="Klenk H.-P."/>
        </authorList>
    </citation>
    <scope>NUCLEOTIDE SEQUENCE [LARGE SCALE GENOMIC DNA]</scope>
    <source>
        <strain evidence="5 6">DSM 21798</strain>
    </source>
</reference>
<keyword evidence="6" id="KW-1185">Reference proteome</keyword>
<dbReference type="Gene3D" id="3.40.50.720">
    <property type="entry name" value="NAD(P)-binding Rossmann-like Domain"/>
    <property type="match status" value="1"/>
</dbReference>
<dbReference type="EMBL" id="PDJE01000001">
    <property type="protein sequence ID" value="PFG29735.1"/>
    <property type="molecule type" value="Genomic_DNA"/>
</dbReference>
<comment type="similarity">
    <text evidence="1">Belongs to the Gfo/Idh/MocA family.</text>
</comment>
<comment type="caution">
    <text evidence="5">The sequence shown here is derived from an EMBL/GenBank/DDBJ whole genome shotgun (WGS) entry which is preliminary data.</text>
</comment>
<dbReference type="RefSeq" id="WP_098406279.1">
    <property type="nucleotide sequence ID" value="NZ_PDJE01000001.1"/>
</dbReference>
<organism evidence="5 6">
    <name type="scientific">Paramicrobacterium agarici</name>
    <dbReference type="NCBI Taxonomy" id="630514"/>
    <lineage>
        <taxon>Bacteria</taxon>
        <taxon>Bacillati</taxon>
        <taxon>Actinomycetota</taxon>
        <taxon>Actinomycetes</taxon>
        <taxon>Micrococcales</taxon>
        <taxon>Microbacteriaceae</taxon>
        <taxon>Paramicrobacterium</taxon>
    </lineage>
</organism>
<dbReference type="PANTHER" id="PTHR43708">
    <property type="entry name" value="CONSERVED EXPRESSED OXIDOREDUCTASE (EUROFUNG)"/>
    <property type="match status" value="1"/>
</dbReference>
<feature type="domain" description="Gfo/Idh/MocA-like oxidoreductase N-terminal" evidence="3">
    <location>
        <begin position="4"/>
        <end position="121"/>
    </location>
</feature>